<protein>
    <submittedName>
        <fullName evidence="2">Uncharacterized protein</fullName>
    </submittedName>
</protein>
<feature type="region of interest" description="Disordered" evidence="1">
    <location>
        <begin position="328"/>
        <end position="355"/>
    </location>
</feature>
<evidence type="ECO:0000313" key="3">
    <source>
        <dbReference type="Proteomes" id="UP001412067"/>
    </source>
</evidence>
<dbReference type="Proteomes" id="UP001412067">
    <property type="component" value="Unassembled WGS sequence"/>
</dbReference>
<evidence type="ECO:0000313" key="2">
    <source>
        <dbReference type="EMBL" id="KAK8952951.1"/>
    </source>
</evidence>
<sequence>MHVGDNLEGEWTRKPPTFRSFSRCYHGVSIRLEEYGYAVTFLTNPLGACLQGELFPARLILLIIFMVAKNYRESEKVGFAQIPPGIDLYVCPRSDTIITILAKYGFFKGMAALEEDQDSLIGCVVWRRSQSSTNLASKTVAEGKKALVPEQPLKCSGQSVQAMNSPAMEKKVMPSEAEMKESSSDPPSSETAPSCSNSQIASFLHSSTTVQTTASSIPYSCPLVPSQQKTCEGSFLNLLQENMKLAGITPVTENSGEEKAVLVSESWTPVVVQSLGMFGSLPTPAPRPLIPYPNGKNPDPKEEFQLIFSLFLQGIINEKMLQTEIHTKHHTETTRSPSFPRIQINSGGSIDDIDNNDDDDLPEFDFNSACEEQPDAPMTKLTHFPDAAAPPLNKAFSFEAAKAESFEAFQHNRRAKTSPLAGKTSTSNEGFSFLHKFGDKISNKPPSTESFQFKKQATTTLVRNVRICGTTTKTCRNGARRTSTLRNSRRRRRVVLKMHCLRQREHRCGHLYQFVFPISEICSKHLGTDCSAHALPPTHAQVDSRRLPGLHWHLVARILSGLLPEKLNLTGDRRIMPPTTGGADADLNVGSHSFTFFDNNHGHGFLCI</sequence>
<keyword evidence="3" id="KW-1185">Reference proteome</keyword>
<evidence type="ECO:0000256" key="1">
    <source>
        <dbReference type="SAM" id="MobiDB-lite"/>
    </source>
</evidence>
<dbReference type="EMBL" id="JBBWWR010000014">
    <property type="protein sequence ID" value="KAK8952951.1"/>
    <property type="molecule type" value="Genomic_DNA"/>
</dbReference>
<organism evidence="2 3">
    <name type="scientific">Platanthera guangdongensis</name>
    <dbReference type="NCBI Taxonomy" id="2320717"/>
    <lineage>
        <taxon>Eukaryota</taxon>
        <taxon>Viridiplantae</taxon>
        <taxon>Streptophyta</taxon>
        <taxon>Embryophyta</taxon>
        <taxon>Tracheophyta</taxon>
        <taxon>Spermatophyta</taxon>
        <taxon>Magnoliopsida</taxon>
        <taxon>Liliopsida</taxon>
        <taxon>Asparagales</taxon>
        <taxon>Orchidaceae</taxon>
        <taxon>Orchidoideae</taxon>
        <taxon>Orchideae</taxon>
        <taxon>Orchidinae</taxon>
        <taxon>Platanthera</taxon>
    </lineage>
</organism>
<name>A0ABR2LVR2_9ASPA</name>
<accession>A0ABR2LVR2</accession>
<feature type="compositionally biased region" description="Polar residues" evidence="1">
    <location>
        <begin position="184"/>
        <end position="196"/>
    </location>
</feature>
<reference evidence="2 3" key="1">
    <citation type="journal article" date="2022" name="Nat. Plants">
        <title>Genomes of leafy and leafless Platanthera orchids illuminate the evolution of mycoheterotrophy.</title>
        <authorList>
            <person name="Li M.H."/>
            <person name="Liu K.W."/>
            <person name="Li Z."/>
            <person name="Lu H.C."/>
            <person name="Ye Q.L."/>
            <person name="Zhang D."/>
            <person name="Wang J.Y."/>
            <person name="Li Y.F."/>
            <person name="Zhong Z.M."/>
            <person name="Liu X."/>
            <person name="Yu X."/>
            <person name="Liu D.K."/>
            <person name="Tu X.D."/>
            <person name="Liu B."/>
            <person name="Hao Y."/>
            <person name="Liao X.Y."/>
            <person name="Jiang Y.T."/>
            <person name="Sun W.H."/>
            <person name="Chen J."/>
            <person name="Chen Y.Q."/>
            <person name="Ai Y."/>
            <person name="Zhai J.W."/>
            <person name="Wu S.S."/>
            <person name="Zhou Z."/>
            <person name="Hsiao Y.Y."/>
            <person name="Wu W.L."/>
            <person name="Chen Y.Y."/>
            <person name="Lin Y.F."/>
            <person name="Hsu J.L."/>
            <person name="Li C.Y."/>
            <person name="Wang Z.W."/>
            <person name="Zhao X."/>
            <person name="Zhong W.Y."/>
            <person name="Ma X.K."/>
            <person name="Ma L."/>
            <person name="Huang J."/>
            <person name="Chen G.Z."/>
            <person name="Huang M.Z."/>
            <person name="Huang L."/>
            <person name="Peng D.H."/>
            <person name="Luo Y.B."/>
            <person name="Zou S.Q."/>
            <person name="Chen S.P."/>
            <person name="Lan S."/>
            <person name="Tsai W.C."/>
            <person name="Van de Peer Y."/>
            <person name="Liu Z.J."/>
        </authorList>
    </citation>
    <scope>NUCLEOTIDE SEQUENCE [LARGE SCALE GENOMIC DNA]</scope>
    <source>
        <strain evidence="2">Lor288</strain>
    </source>
</reference>
<comment type="caution">
    <text evidence="2">The sequence shown here is derived from an EMBL/GenBank/DDBJ whole genome shotgun (WGS) entry which is preliminary data.</text>
</comment>
<gene>
    <name evidence="2" type="ORF">KSP40_PGU015704</name>
</gene>
<feature type="compositionally biased region" description="Basic and acidic residues" evidence="1">
    <location>
        <begin position="168"/>
        <end position="183"/>
    </location>
</feature>
<feature type="region of interest" description="Disordered" evidence="1">
    <location>
        <begin position="157"/>
        <end position="196"/>
    </location>
</feature>
<proteinExistence type="predicted"/>